<evidence type="ECO:0008006" key="4">
    <source>
        <dbReference type="Google" id="ProtNLM"/>
    </source>
</evidence>
<sequence>MLNGKSTRLIKDKTDGQWRLEADDASKVIRSTGADNGDDNGEHWTVTTGDGTKYVFGLNKLDGAGTERTNSTWTVPVFGDDSGEPGYSSGDSFADRALTQAWRWNLDYVEDTHGNASTYWYTKESNHYKKNKAETANTSYTRGGYLTRIEYGLRKGALFTDKADAKVTFNHADGLVVDCRPPDRTGSMRELRSRSPGCEVKGSACPVGEIEPERVANLRWRARLPSSPRRGVGGDDGGGLLGLRGPRLVTR</sequence>
<proteinExistence type="predicted"/>
<accession>A0ABN3IVS8</accession>
<dbReference type="EMBL" id="BAAASE010000009">
    <property type="protein sequence ID" value="GAA2415444.1"/>
    <property type="molecule type" value="Genomic_DNA"/>
</dbReference>
<protein>
    <recommendedName>
        <fullName evidence="4">Ricin B lectin domain-containing protein</fullName>
    </recommendedName>
</protein>
<organism evidence="2 3">
    <name type="scientific">Streptomyces coeruleofuscus</name>
    <dbReference type="NCBI Taxonomy" id="66879"/>
    <lineage>
        <taxon>Bacteria</taxon>
        <taxon>Bacillati</taxon>
        <taxon>Actinomycetota</taxon>
        <taxon>Actinomycetes</taxon>
        <taxon>Kitasatosporales</taxon>
        <taxon>Streptomycetaceae</taxon>
        <taxon>Streptomyces</taxon>
    </lineage>
</organism>
<dbReference type="Proteomes" id="UP001499986">
    <property type="component" value="Unassembled WGS sequence"/>
</dbReference>
<evidence type="ECO:0000256" key="1">
    <source>
        <dbReference type="SAM" id="MobiDB-lite"/>
    </source>
</evidence>
<name>A0ABN3IVS8_9ACTN</name>
<comment type="caution">
    <text evidence="2">The sequence shown here is derived from an EMBL/GenBank/DDBJ whole genome shotgun (WGS) entry which is preliminary data.</text>
</comment>
<feature type="region of interest" description="Disordered" evidence="1">
    <location>
        <begin position="226"/>
        <end position="251"/>
    </location>
</feature>
<keyword evidence="3" id="KW-1185">Reference proteome</keyword>
<evidence type="ECO:0000313" key="3">
    <source>
        <dbReference type="Proteomes" id="UP001499986"/>
    </source>
</evidence>
<evidence type="ECO:0000313" key="2">
    <source>
        <dbReference type="EMBL" id="GAA2415444.1"/>
    </source>
</evidence>
<reference evidence="2 3" key="1">
    <citation type="journal article" date="2019" name="Int. J. Syst. Evol. Microbiol.">
        <title>The Global Catalogue of Microorganisms (GCM) 10K type strain sequencing project: providing services to taxonomists for standard genome sequencing and annotation.</title>
        <authorList>
            <consortium name="The Broad Institute Genomics Platform"/>
            <consortium name="The Broad Institute Genome Sequencing Center for Infectious Disease"/>
            <person name="Wu L."/>
            <person name="Ma J."/>
        </authorList>
    </citation>
    <scope>NUCLEOTIDE SEQUENCE [LARGE SCALE GENOMIC DNA]</scope>
    <source>
        <strain evidence="2 3">JCM 4358</strain>
    </source>
</reference>
<gene>
    <name evidence="2" type="ORF">GCM10010255_62020</name>
</gene>